<reference evidence="1 2" key="1">
    <citation type="submission" date="2024-08" db="EMBL/GenBank/DDBJ databases">
        <title>Tateyamaria sp. nov., isolated from marine algae.</title>
        <authorList>
            <person name="Choi B.J."/>
            <person name="Kim J.M."/>
            <person name="Lee J.K."/>
            <person name="Choi D.G."/>
            <person name="Bayburt H."/>
            <person name="Baek J.H."/>
            <person name="Han D.M."/>
            <person name="Jeon C.O."/>
        </authorList>
    </citation>
    <scope>NUCLEOTIDE SEQUENCE [LARGE SCALE GENOMIC DNA]</scope>
    <source>
        <strain evidence="1 2">KMU-156</strain>
    </source>
</reference>
<evidence type="ECO:0000313" key="1">
    <source>
        <dbReference type="EMBL" id="MFL4468977.1"/>
    </source>
</evidence>
<gene>
    <name evidence="1" type="ORF">ACERZ8_03495</name>
</gene>
<accession>A0ABW8UPV0</accession>
<evidence type="ECO:0000313" key="2">
    <source>
        <dbReference type="Proteomes" id="UP001627408"/>
    </source>
</evidence>
<protein>
    <submittedName>
        <fullName evidence="1">Uncharacterized protein</fullName>
    </submittedName>
</protein>
<comment type="caution">
    <text evidence="1">The sequence shown here is derived from an EMBL/GenBank/DDBJ whole genome shotgun (WGS) entry which is preliminary data.</text>
</comment>
<sequence length="294" mass="31902">MNEISAKELAEGDVDLWINWLREGVILYSAEAPTPVRFRAFSPLLVDPDSVNPAGDLVAQIRTIHLANKGVAGAAAVEALRTWSPALDGWQGAVLLLSISARLGGRGVADAGWNLIARSQDLPPDARAELAYVAVEAAKLRYKYTELVSLIELLWSEDLATPQLLAKLALLLARQDNGGLEMLPNRLATIMPALVEPPHSHTFVREIAAALRSNFGVEDLRTSLRPIEGEDEKIAEFRRVLLHLSHPGNVLVLNLSPSAKKVAAQRLSGLKNLTDMSFPEFGDAEDTDGSETPQ</sequence>
<dbReference type="EMBL" id="JBHDIY010000002">
    <property type="protein sequence ID" value="MFL4468977.1"/>
    <property type="molecule type" value="Genomic_DNA"/>
</dbReference>
<name>A0ABW8UPV0_9RHOB</name>
<proteinExistence type="predicted"/>
<dbReference type="RefSeq" id="WP_407590732.1">
    <property type="nucleotide sequence ID" value="NZ_JBHDIY010000002.1"/>
</dbReference>
<keyword evidence="2" id="KW-1185">Reference proteome</keyword>
<dbReference type="Proteomes" id="UP001627408">
    <property type="component" value="Unassembled WGS sequence"/>
</dbReference>
<organism evidence="1 2">
    <name type="scientific">Tateyamaria armeniaca</name>
    <dbReference type="NCBI Taxonomy" id="2518930"/>
    <lineage>
        <taxon>Bacteria</taxon>
        <taxon>Pseudomonadati</taxon>
        <taxon>Pseudomonadota</taxon>
        <taxon>Alphaproteobacteria</taxon>
        <taxon>Rhodobacterales</taxon>
        <taxon>Roseobacteraceae</taxon>
        <taxon>Tateyamaria</taxon>
    </lineage>
</organism>